<dbReference type="Proteomes" id="UP000290870">
    <property type="component" value="Unassembled WGS sequence"/>
</dbReference>
<organism evidence="1 2">
    <name type="scientific">Arcobacter cloacae</name>
    <dbReference type="NCBI Taxonomy" id="1054034"/>
    <lineage>
        <taxon>Bacteria</taxon>
        <taxon>Pseudomonadati</taxon>
        <taxon>Campylobacterota</taxon>
        <taxon>Epsilonproteobacteria</taxon>
        <taxon>Campylobacterales</taxon>
        <taxon>Arcobacteraceae</taxon>
        <taxon>Arcobacter</taxon>
    </lineage>
</organism>
<gene>
    <name evidence="1" type="ORF">CRU90_09940</name>
</gene>
<dbReference type="OrthoDB" id="5346170at2"/>
<evidence type="ECO:0000313" key="1">
    <source>
        <dbReference type="EMBL" id="RXJ83370.1"/>
    </source>
</evidence>
<sequence length="419" mass="49590">MIFFRVTQNINIKTTDGTLVNYFRFKNPSNMENETVYITTYSDFKDLKNIFSKVDKDKYIPKVFEEKRVRELENFPIELGIKNLDEYKKREANDKLFFYDIQSVDIYKQLKHIKNDEIKIAFIGGIGVSISQIISSLAALRILHKKLKEIYKSVKFDLYIDASNNSYYTRDKQIYLTQDYIFNIFPLSITSKKLCEYDYFIDNSVKIEEIFDELNIVDAWLTKFGIDYKKIVDEDKYSVINLLKYKPQDSLLTKIQTVKQKGKVLLFHPYSANINKSIPQAFAVEMLKELILKLDNYTIVTTLNIDSKIKEFDYLDLSKESKSIEDFMFIISSMDQVISVDTSTYHISEIFMIPTVTIFTDKEFEKKIKYYNYVKPIYVKDRSKNLSKFIYENDSLTVNKFDSWKKLKINKIIKLLDSF</sequence>
<evidence type="ECO:0000313" key="2">
    <source>
        <dbReference type="Proteomes" id="UP000290870"/>
    </source>
</evidence>
<accession>A0A4Q0ZCG7</accession>
<dbReference type="RefSeq" id="WP_128987134.1">
    <property type="nucleotide sequence ID" value="NZ_PDJZ01000012.1"/>
</dbReference>
<protein>
    <submittedName>
        <fullName evidence="1">Uncharacterized protein</fullName>
    </submittedName>
</protein>
<dbReference type="Gene3D" id="3.40.50.2000">
    <property type="entry name" value="Glycogen Phosphorylase B"/>
    <property type="match status" value="1"/>
</dbReference>
<proteinExistence type="predicted"/>
<reference evidence="1 2" key="1">
    <citation type="submission" date="2017-10" db="EMBL/GenBank/DDBJ databases">
        <title>Genomics of the genus Arcobacter.</title>
        <authorList>
            <person name="Perez-Cataluna A."/>
            <person name="Figueras M.J."/>
        </authorList>
    </citation>
    <scope>NUCLEOTIDE SEQUENCE [LARGE SCALE GENOMIC DNA]</scope>
    <source>
        <strain evidence="1 2">F26</strain>
    </source>
</reference>
<dbReference type="SUPFAM" id="SSF53756">
    <property type="entry name" value="UDP-Glycosyltransferase/glycogen phosphorylase"/>
    <property type="match status" value="1"/>
</dbReference>
<dbReference type="AlphaFoldDB" id="A0A4Q0ZCG7"/>
<comment type="caution">
    <text evidence="1">The sequence shown here is derived from an EMBL/GenBank/DDBJ whole genome shotgun (WGS) entry which is preliminary data.</text>
</comment>
<name>A0A4Q0ZCG7_9BACT</name>
<dbReference type="EMBL" id="PDJZ01000012">
    <property type="protein sequence ID" value="RXJ83370.1"/>
    <property type="molecule type" value="Genomic_DNA"/>
</dbReference>